<dbReference type="GO" id="GO:0046872">
    <property type="term" value="F:metal ion binding"/>
    <property type="evidence" value="ECO:0007669"/>
    <property type="project" value="UniProtKB-KW"/>
</dbReference>
<name>A0A6J6Z9N1_9ZZZZ</name>
<evidence type="ECO:0000256" key="3">
    <source>
        <dbReference type="ARBA" id="ARBA00022801"/>
    </source>
</evidence>
<evidence type="ECO:0000256" key="4">
    <source>
        <dbReference type="SAM" id="MobiDB-lite"/>
    </source>
</evidence>
<organism evidence="6">
    <name type="scientific">freshwater metagenome</name>
    <dbReference type="NCBI Taxonomy" id="449393"/>
    <lineage>
        <taxon>unclassified sequences</taxon>
        <taxon>metagenomes</taxon>
        <taxon>ecological metagenomes</taxon>
    </lineage>
</organism>
<evidence type="ECO:0000256" key="2">
    <source>
        <dbReference type="ARBA" id="ARBA00022723"/>
    </source>
</evidence>
<proteinExistence type="inferred from homology"/>
<dbReference type="InterPro" id="IPR036523">
    <property type="entry name" value="SurE-like_sf"/>
</dbReference>
<evidence type="ECO:0000259" key="5">
    <source>
        <dbReference type="Pfam" id="PF01975"/>
    </source>
</evidence>
<protein>
    <submittedName>
        <fullName evidence="6">Unannotated protein</fullName>
    </submittedName>
</protein>
<accession>A0A6J6Z9N1</accession>
<feature type="compositionally biased region" description="Low complexity" evidence="4">
    <location>
        <begin position="33"/>
        <end position="52"/>
    </location>
</feature>
<dbReference type="AlphaFoldDB" id="A0A6J6Z9N1"/>
<keyword evidence="3" id="KW-0378">Hydrolase</keyword>
<feature type="region of interest" description="Disordered" evidence="4">
    <location>
        <begin position="21"/>
        <end position="52"/>
    </location>
</feature>
<dbReference type="InterPro" id="IPR030048">
    <property type="entry name" value="SurE"/>
</dbReference>
<dbReference type="GO" id="GO:0008252">
    <property type="term" value="F:nucleotidase activity"/>
    <property type="evidence" value="ECO:0007669"/>
    <property type="project" value="InterPro"/>
</dbReference>
<dbReference type="PROSITE" id="PS51257">
    <property type="entry name" value="PROKAR_LIPOPROTEIN"/>
    <property type="match status" value="1"/>
</dbReference>
<dbReference type="SUPFAM" id="SSF64167">
    <property type="entry name" value="SurE-like"/>
    <property type="match status" value="1"/>
</dbReference>
<comment type="similarity">
    <text evidence="1">Belongs to the SurE nucleotidase family.</text>
</comment>
<reference evidence="6" key="1">
    <citation type="submission" date="2020-05" db="EMBL/GenBank/DDBJ databases">
        <authorList>
            <person name="Chiriac C."/>
            <person name="Salcher M."/>
            <person name="Ghai R."/>
            <person name="Kavagutti S V."/>
        </authorList>
    </citation>
    <scope>NUCLEOTIDE SEQUENCE</scope>
</reference>
<sequence length="293" mass="29989">MRRTFAIGIIVALSGLVACSSSKDSTNVPQPSVVETEAPATEAPVTEAPTTTEVAEPLQILVTNDDGIGGDGIDVIVQALLQLDNVVVTVVAPLENQSGTGGKTTNGALTVTDATTKSGYAAKAVAGFPADTIVWAIDQHGIDFVPDLVVSGINNGQNYSLEIVSLSGTVGAARAAALRNIPSVAVSQGLADAPDFPTAADAVVKWVEEHRDELLARADGDAVTEFVNINAPSCAAGLTVRGVIEVPIESMGTSDYNANDCASTIEPTGDVSGFQNGYVTISMLPIHGTPFAD</sequence>
<gene>
    <name evidence="6" type="ORF">UFOPK3004_01701</name>
</gene>
<evidence type="ECO:0000256" key="1">
    <source>
        <dbReference type="ARBA" id="ARBA00011062"/>
    </source>
</evidence>
<dbReference type="InterPro" id="IPR002828">
    <property type="entry name" value="SurE-like_Pase/nucleotidase"/>
</dbReference>
<keyword evidence="2" id="KW-0479">Metal-binding</keyword>
<dbReference type="PANTHER" id="PTHR30457:SF0">
    <property type="entry name" value="PHOSPHATASE, PUTATIVE (AFU_ORTHOLOGUE AFUA_4G01070)-RELATED"/>
    <property type="match status" value="1"/>
</dbReference>
<dbReference type="Gene3D" id="3.40.1210.10">
    <property type="entry name" value="Survival protein SurE-like phosphatase/nucleotidase"/>
    <property type="match status" value="1"/>
</dbReference>
<feature type="domain" description="Survival protein SurE-like phosphatase/nucleotidase" evidence="5">
    <location>
        <begin position="60"/>
        <end position="236"/>
    </location>
</feature>
<dbReference type="EMBL" id="CAFAAL010000212">
    <property type="protein sequence ID" value="CAB4818461.1"/>
    <property type="molecule type" value="Genomic_DNA"/>
</dbReference>
<feature type="compositionally biased region" description="Polar residues" evidence="4">
    <location>
        <begin position="21"/>
        <end position="30"/>
    </location>
</feature>
<dbReference type="PANTHER" id="PTHR30457">
    <property type="entry name" value="5'-NUCLEOTIDASE SURE"/>
    <property type="match status" value="1"/>
</dbReference>
<dbReference type="Pfam" id="PF01975">
    <property type="entry name" value="SurE"/>
    <property type="match status" value="1"/>
</dbReference>
<evidence type="ECO:0000313" key="6">
    <source>
        <dbReference type="EMBL" id="CAB4818461.1"/>
    </source>
</evidence>